<protein>
    <submittedName>
        <fullName evidence="2">Uncharacterized protein</fullName>
    </submittedName>
</protein>
<feature type="transmembrane region" description="Helical" evidence="1">
    <location>
        <begin position="6"/>
        <end position="27"/>
    </location>
</feature>
<dbReference type="Proteomes" id="UP000237105">
    <property type="component" value="Unassembled WGS sequence"/>
</dbReference>
<evidence type="ECO:0000313" key="3">
    <source>
        <dbReference type="Proteomes" id="UP000237105"/>
    </source>
</evidence>
<reference evidence="3" key="1">
    <citation type="submission" date="2016-06" db="EMBL/GenBank/DDBJ databases">
        <title>Parallel loss of symbiosis genes in relatives of nitrogen-fixing non-legume Parasponia.</title>
        <authorList>
            <person name="Van Velzen R."/>
            <person name="Holmer R."/>
            <person name="Bu F."/>
            <person name="Rutten L."/>
            <person name="Van Zeijl A."/>
            <person name="Liu W."/>
            <person name="Santuari L."/>
            <person name="Cao Q."/>
            <person name="Sharma T."/>
            <person name="Shen D."/>
            <person name="Roswanjaya Y."/>
            <person name="Wardhani T."/>
            <person name="Kalhor M.S."/>
            <person name="Jansen J."/>
            <person name="Van den Hoogen J."/>
            <person name="Gungor B."/>
            <person name="Hartog M."/>
            <person name="Hontelez J."/>
            <person name="Verver J."/>
            <person name="Yang W.-C."/>
            <person name="Schijlen E."/>
            <person name="Repin R."/>
            <person name="Schilthuizen M."/>
            <person name="Schranz E."/>
            <person name="Heidstra R."/>
            <person name="Miyata K."/>
            <person name="Fedorova E."/>
            <person name="Kohlen W."/>
            <person name="Bisseling T."/>
            <person name="Smit S."/>
            <person name="Geurts R."/>
        </authorList>
    </citation>
    <scope>NUCLEOTIDE SEQUENCE [LARGE SCALE GENOMIC DNA]</scope>
    <source>
        <strain evidence="3">cv. WU1-14</strain>
    </source>
</reference>
<keyword evidence="1" id="KW-0812">Transmembrane</keyword>
<evidence type="ECO:0000256" key="1">
    <source>
        <dbReference type="SAM" id="Phobius"/>
    </source>
</evidence>
<keyword evidence="3" id="KW-1185">Reference proteome</keyword>
<dbReference type="EMBL" id="JXTB01000179">
    <property type="protein sequence ID" value="PON55768.1"/>
    <property type="molecule type" value="Genomic_DNA"/>
</dbReference>
<gene>
    <name evidence="2" type="ORF">PanWU01x14_185770</name>
</gene>
<accession>A0A2P5C418</accession>
<sequence>MAPSLLVVMIAGYDTSFVLLTFMLRFLSNESVIYKDVLQVSDALAAKSGGRIGSQAFRSSALRSAPIINNNSR</sequence>
<dbReference type="OrthoDB" id="1933066at2759"/>
<keyword evidence="1" id="KW-1133">Transmembrane helix</keyword>
<keyword evidence="1" id="KW-0472">Membrane</keyword>
<comment type="caution">
    <text evidence="2">The sequence shown here is derived from an EMBL/GenBank/DDBJ whole genome shotgun (WGS) entry which is preliminary data.</text>
</comment>
<organism evidence="2 3">
    <name type="scientific">Parasponia andersonii</name>
    <name type="common">Sponia andersonii</name>
    <dbReference type="NCBI Taxonomy" id="3476"/>
    <lineage>
        <taxon>Eukaryota</taxon>
        <taxon>Viridiplantae</taxon>
        <taxon>Streptophyta</taxon>
        <taxon>Embryophyta</taxon>
        <taxon>Tracheophyta</taxon>
        <taxon>Spermatophyta</taxon>
        <taxon>Magnoliopsida</taxon>
        <taxon>eudicotyledons</taxon>
        <taxon>Gunneridae</taxon>
        <taxon>Pentapetalae</taxon>
        <taxon>rosids</taxon>
        <taxon>fabids</taxon>
        <taxon>Rosales</taxon>
        <taxon>Cannabaceae</taxon>
        <taxon>Parasponia</taxon>
    </lineage>
</organism>
<name>A0A2P5C418_PARAD</name>
<dbReference type="AlphaFoldDB" id="A0A2P5C418"/>
<evidence type="ECO:0000313" key="2">
    <source>
        <dbReference type="EMBL" id="PON55768.1"/>
    </source>
</evidence>
<proteinExistence type="predicted"/>